<evidence type="ECO:0000313" key="9">
    <source>
        <dbReference type="EMBL" id="MCG2588284.1"/>
    </source>
</evidence>
<dbReference type="PANTHER" id="PTHR12589:SF7">
    <property type="entry name" value="6-PYRUVOYL TETRAHYDROBIOPTERIN SYNTHASE"/>
    <property type="match status" value="1"/>
</dbReference>
<evidence type="ECO:0000256" key="5">
    <source>
        <dbReference type="ARBA" id="ARBA00022833"/>
    </source>
</evidence>
<comment type="similarity">
    <text evidence="2 8">Belongs to the PTPS family. QueD subfamily.</text>
</comment>
<organism evidence="9 10">
    <name type="scientific">Rhodohalobacter sulfatireducens</name>
    <dbReference type="NCBI Taxonomy" id="2911366"/>
    <lineage>
        <taxon>Bacteria</taxon>
        <taxon>Pseudomonadati</taxon>
        <taxon>Balneolota</taxon>
        <taxon>Balneolia</taxon>
        <taxon>Balneolales</taxon>
        <taxon>Balneolaceae</taxon>
        <taxon>Rhodohalobacter</taxon>
    </lineage>
</organism>
<comment type="caution">
    <text evidence="9">The sequence shown here is derived from an EMBL/GenBank/DDBJ whole genome shotgun (WGS) entry which is preliminary data.</text>
</comment>
<keyword evidence="6 8" id="KW-0456">Lyase</keyword>
<comment type="pathway">
    <text evidence="1 8">Purine metabolism; 7-cyano-7-deazaguanine biosynthesis.</text>
</comment>
<keyword evidence="8" id="KW-0671">Queuosine biosynthesis</keyword>
<comment type="cofactor">
    <cofactor evidence="8">
        <name>Zn(2+)</name>
        <dbReference type="ChEBI" id="CHEBI:29105"/>
    </cofactor>
    <text evidence="8">Binds 1 zinc ion per subunit.</text>
</comment>
<dbReference type="Gene3D" id="3.30.479.10">
    <property type="entry name" value="6-pyruvoyl tetrahydropterin synthase/QueD"/>
    <property type="match status" value="1"/>
</dbReference>
<evidence type="ECO:0000256" key="7">
    <source>
        <dbReference type="ARBA" id="ARBA00048807"/>
    </source>
</evidence>
<reference evidence="9" key="1">
    <citation type="submission" date="2022-01" db="EMBL/GenBank/DDBJ databases">
        <authorList>
            <person name="Wang Y."/>
        </authorList>
    </citation>
    <scope>NUCLEOTIDE SEQUENCE</scope>
    <source>
        <strain evidence="9">WB101</strain>
    </source>
</reference>
<proteinExistence type="inferred from homology"/>
<accession>A0ABS9KBQ4</accession>
<gene>
    <name evidence="9" type="ORF">L6773_06875</name>
</gene>
<dbReference type="Pfam" id="PF01242">
    <property type="entry name" value="PTPS"/>
    <property type="match status" value="1"/>
</dbReference>
<evidence type="ECO:0000256" key="2">
    <source>
        <dbReference type="ARBA" id="ARBA00008900"/>
    </source>
</evidence>
<keyword evidence="5 8" id="KW-0862">Zinc</keyword>
<dbReference type="RefSeq" id="WP_237853126.1">
    <property type="nucleotide sequence ID" value="NZ_JAKLWS010000006.1"/>
</dbReference>
<dbReference type="EC" id="4.-.-.-" evidence="8"/>
<dbReference type="InterPro" id="IPR007115">
    <property type="entry name" value="6-PTP_synth/QueD"/>
</dbReference>
<dbReference type="SUPFAM" id="SSF55620">
    <property type="entry name" value="Tetrahydrobiopterin biosynthesis enzymes-like"/>
    <property type="match status" value="1"/>
</dbReference>
<evidence type="ECO:0000256" key="3">
    <source>
        <dbReference type="ARBA" id="ARBA00018141"/>
    </source>
</evidence>
<evidence type="ECO:0000256" key="1">
    <source>
        <dbReference type="ARBA" id="ARBA00005061"/>
    </source>
</evidence>
<keyword evidence="4 8" id="KW-0479">Metal-binding</keyword>
<dbReference type="PIRSF" id="PIRSF006113">
    <property type="entry name" value="PTP_synth"/>
    <property type="match status" value="1"/>
</dbReference>
<dbReference type="EMBL" id="JAKLWS010000006">
    <property type="protein sequence ID" value="MCG2588284.1"/>
    <property type="molecule type" value="Genomic_DNA"/>
</dbReference>
<comment type="catalytic activity">
    <reaction evidence="7 8">
        <text>7,8-dihydroneopterin 3'-triphosphate + H2O = 6-carboxy-5,6,7,8-tetrahydropterin + triphosphate + acetaldehyde + 2 H(+)</text>
        <dbReference type="Rhea" id="RHEA:27966"/>
        <dbReference type="ChEBI" id="CHEBI:15343"/>
        <dbReference type="ChEBI" id="CHEBI:15377"/>
        <dbReference type="ChEBI" id="CHEBI:15378"/>
        <dbReference type="ChEBI" id="CHEBI:18036"/>
        <dbReference type="ChEBI" id="CHEBI:58462"/>
        <dbReference type="ChEBI" id="CHEBI:61032"/>
        <dbReference type="EC" id="4.1.2.50"/>
    </reaction>
</comment>
<keyword evidence="10" id="KW-1185">Reference proteome</keyword>
<name>A0ABS9KBQ4_9BACT</name>
<reference evidence="9" key="2">
    <citation type="submission" date="2024-05" db="EMBL/GenBank/DDBJ databases">
        <title>Rhodohalobacter halophilus gen. nov., sp. nov., a moderately halophilic member of the family Balneolaceae.</title>
        <authorList>
            <person name="Xia J."/>
        </authorList>
    </citation>
    <scope>NUCLEOTIDE SEQUENCE</scope>
    <source>
        <strain evidence="9">WB101</strain>
    </source>
</reference>
<evidence type="ECO:0000256" key="6">
    <source>
        <dbReference type="ARBA" id="ARBA00023239"/>
    </source>
</evidence>
<dbReference type="Proteomes" id="UP001165366">
    <property type="component" value="Unassembled WGS sequence"/>
</dbReference>
<evidence type="ECO:0000313" key="10">
    <source>
        <dbReference type="Proteomes" id="UP001165366"/>
    </source>
</evidence>
<evidence type="ECO:0000256" key="8">
    <source>
        <dbReference type="PIRNR" id="PIRNR006113"/>
    </source>
</evidence>
<sequence length="142" mass="16380">MIKVTRKAHFNASHRLHNPEKSDEWNQRVFGKCNNPNWHGHNYLLEVTVAGEPNPETGYVIDLGELKSIIKKRVIDPCDHKNLNLEVPFLDGIIPSTENLCKVFFHEIEDEINQLSINAKLYSVLLHETERNSAEYCPYPSI</sequence>
<dbReference type="InterPro" id="IPR038418">
    <property type="entry name" value="6-PTP_synth/QueD_sf"/>
</dbReference>
<protein>
    <recommendedName>
        <fullName evidence="3 8">6-carboxy-5,6,7,8-tetrahydropterin synthase</fullName>
        <ecNumber evidence="8">4.-.-.-</ecNumber>
    </recommendedName>
</protein>
<evidence type="ECO:0000256" key="4">
    <source>
        <dbReference type="ARBA" id="ARBA00022723"/>
    </source>
</evidence>
<dbReference type="PANTHER" id="PTHR12589">
    <property type="entry name" value="PYRUVOYL TETRAHYDROBIOPTERIN SYNTHASE"/>
    <property type="match status" value="1"/>
</dbReference>